<dbReference type="EMBL" id="MDER01000035">
    <property type="protein sequence ID" value="ODP28649.1"/>
    <property type="molecule type" value="Genomic_DNA"/>
</dbReference>
<feature type="active site" evidence="5 6">
    <location>
        <position position="448"/>
    </location>
</feature>
<dbReference type="SUPFAM" id="SSF52738">
    <property type="entry name" value="Methylesterase CheB, C-terminal domain"/>
    <property type="match status" value="1"/>
</dbReference>
<evidence type="ECO:0000256" key="5">
    <source>
        <dbReference type="HAMAP-Rule" id="MF_00099"/>
    </source>
</evidence>
<feature type="domain" description="Response regulatory" evidence="10">
    <location>
        <begin position="5"/>
        <end position="122"/>
    </location>
</feature>
<protein>
    <recommendedName>
        <fullName evidence="5">Protein-glutamate methylesterase/protein-glutamine glutaminase</fullName>
        <ecNumber evidence="5">3.1.1.61</ecNumber>
        <ecNumber evidence="5">3.5.1.44</ecNumber>
    </recommendedName>
</protein>
<comment type="caution">
    <text evidence="12">The sequence shown here is derived from an EMBL/GenBank/DDBJ whole genome shotgun (WGS) entry which is preliminary data.</text>
</comment>
<dbReference type="EC" id="3.5.1.44" evidence="5"/>
<gene>
    <name evidence="5" type="primary">cheB</name>
    <name evidence="12" type="ORF">PTI45_01944</name>
</gene>
<evidence type="ECO:0000256" key="1">
    <source>
        <dbReference type="ARBA" id="ARBA00022490"/>
    </source>
</evidence>
<feature type="compositionally biased region" description="Basic and acidic residues" evidence="9">
    <location>
        <begin position="178"/>
        <end position="200"/>
    </location>
</feature>
<dbReference type="PROSITE" id="PS50122">
    <property type="entry name" value="CHEB"/>
    <property type="match status" value="1"/>
</dbReference>
<keyword evidence="13" id="KW-1185">Reference proteome</keyword>
<comment type="PTM">
    <text evidence="5">Phosphorylated by CheA. Phosphorylation of the N-terminal regulatory domain activates the methylesterase activity.</text>
</comment>
<sequence>MTTYKILVVDDSPFMRKIISDLIETDPLFHVIDTANNGREAAKKVVELKPDVVTMDVEMPEMNGLEALKIIMSQRPLPIIMLSGINEQGMRETIMALENGAFDFIRKPSVSNSQDIEEVGQQLRRQLHTAVHALERNRKRAEQKNMAADVAPSPYLQDSQELQEEGKQPSTEPQAAPSEKKTSKRDIDKRLEQGRPERFQVKPASPTPNTTARPSRPEVTTDKQAQDKRPVAPKPADPRHVSKPSFVTGTPVKKQPEIPTKPVREEEPKRTKPVVTLPAASSFKKEIEKPVAPVSPSMSTPAVNRPAGVERNTAPWRQLVAVGCSTGGPRALKSLLENIPANFPAPIVIVQHMPPNFTRSLAQRLNSLSRITVVEAEQGMVLQAGTAYIAPGGYHMTVARNQGSYRIQLTQEPPRNGHRPSVDTLFASIQPFTELQRHAVLMTGMGSDGAREMKNLYDSGINSTIAENEDTCVVYGMPRSAVELGCVNHLLPLPEIAPKLIQIVK</sequence>
<comment type="subcellular location">
    <subcellularLocation>
        <location evidence="5">Cytoplasm</location>
    </subcellularLocation>
</comment>
<dbReference type="PROSITE" id="PS50110">
    <property type="entry name" value="RESPONSE_REGULATORY"/>
    <property type="match status" value="1"/>
</dbReference>
<dbReference type="EC" id="3.1.1.61" evidence="5"/>
<keyword evidence="3 5" id="KW-0378">Hydrolase</keyword>
<feature type="modified residue" description="4-aspartylphosphate" evidence="5 7">
    <location>
        <position position="56"/>
    </location>
</feature>
<organism evidence="12 13">
    <name type="scientific">Paenibacillus nuruki</name>
    <dbReference type="NCBI Taxonomy" id="1886670"/>
    <lineage>
        <taxon>Bacteria</taxon>
        <taxon>Bacillati</taxon>
        <taxon>Bacillota</taxon>
        <taxon>Bacilli</taxon>
        <taxon>Bacillales</taxon>
        <taxon>Paenibacillaceae</taxon>
        <taxon>Paenibacillus</taxon>
    </lineage>
</organism>
<evidence type="ECO:0000256" key="7">
    <source>
        <dbReference type="PROSITE-ProRule" id="PRU00169"/>
    </source>
</evidence>
<comment type="domain">
    <text evidence="5">Contains a C-terminal catalytic domain, and an N-terminal region which modulates catalytic activity.</text>
</comment>
<dbReference type="InterPro" id="IPR008248">
    <property type="entry name" value="CheB-like"/>
</dbReference>
<comment type="function">
    <text evidence="5">Involved in chemotaxis. Part of a chemotaxis signal transduction system that modulates chemotaxis in response to various stimuli. Catalyzes the demethylation of specific methylglutamate residues introduced into the chemoreceptors (methyl-accepting chemotaxis proteins or MCP) by CheR. Also mediates the irreversible deamidation of specific glutamine residues to glutamic acid.</text>
</comment>
<dbReference type="AlphaFoldDB" id="A0A1E3L4B7"/>
<dbReference type="PANTHER" id="PTHR42872:SF6">
    <property type="entry name" value="PROTEIN-GLUTAMATE METHYLESTERASE_PROTEIN-GLUTAMINE GLUTAMINASE"/>
    <property type="match status" value="1"/>
</dbReference>
<dbReference type="SUPFAM" id="SSF52172">
    <property type="entry name" value="CheY-like"/>
    <property type="match status" value="1"/>
</dbReference>
<keyword evidence="2 5" id="KW-0145">Chemotaxis</keyword>
<dbReference type="CDD" id="cd17541">
    <property type="entry name" value="REC_CheB-like"/>
    <property type="match status" value="1"/>
</dbReference>
<dbReference type="Pfam" id="PF00072">
    <property type="entry name" value="Response_reg"/>
    <property type="match status" value="1"/>
</dbReference>
<feature type="compositionally biased region" description="Basic and acidic residues" evidence="9">
    <location>
        <begin position="215"/>
        <end position="240"/>
    </location>
</feature>
<dbReference type="InterPro" id="IPR000673">
    <property type="entry name" value="Sig_transdc_resp-reg_Me-estase"/>
</dbReference>
<name>A0A1E3L4B7_9BACL</name>
<reference evidence="12 13" key="1">
    <citation type="submission" date="2016-08" db="EMBL/GenBank/DDBJ databases">
        <title>Genome sequencing of Paenibacillus sp. TI45-13ar, isolated from Korean traditional nuruk.</title>
        <authorList>
            <person name="Kim S.-J."/>
        </authorList>
    </citation>
    <scope>NUCLEOTIDE SEQUENCE [LARGE SCALE GENOMIC DNA]</scope>
    <source>
        <strain evidence="12 13">TI45-13ar</strain>
    </source>
</reference>
<evidence type="ECO:0000256" key="8">
    <source>
        <dbReference type="SAM" id="Coils"/>
    </source>
</evidence>
<evidence type="ECO:0000259" key="11">
    <source>
        <dbReference type="PROSITE" id="PS50122"/>
    </source>
</evidence>
<dbReference type="GO" id="GO:0006935">
    <property type="term" value="P:chemotaxis"/>
    <property type="evidence" value="ECO:0007669"/>
    <property type="project" value="UniProtKB-UniRule"/>
</dbReference>
<dbReference type="GO" id="GO:0000156">
    <property type="term" value="F:phosphorelay response regulator activity"/>
    <property type="evidence" value="ECO:0007669"/>
    <property type="project" value="InterPro"/>
</dbReference>
<evidence type="ECO:0000256" key="4">
    <source>
        <dbReference type="ARBA" id="ARBA00048267"/>
    </source>
</evidence>
<comment type="catalytic activity">
    <reaction evidence="5">
        <text>L-glutaminyl-[protein] + H2O = L-glutamyl-[protein] + NH4(+)</text>
        <dbReference type="Rhea" id="RHEA:16441"/>
        <dbReference type="Rhea" id="RHEA-COMP:10207"/>
        <dbReference type="Rhea" id="RHEA-COMP:10208"/>
        <dbReference type="ChEBI" id="CHEBI:15377"/>
        <dbReference type="ChEBI" id="CHEBI:28938"/>
        <dbReference type="ChEBI" id="CHEBI:29973"/>
        <dbReference type="ChEBI" id="CHEBI:30011"/>
        <dbReference type="EC" id="3.5.1.44"/>
    </reaction>
</comment>
<dbReference type="STRING" id="1886670.PTI45_01944"/>
<dbReference type="InterPro" id="IPR035909">
    <property type="entry name" value="CheB_C"/>
</dbReference>
<evidence type="ECO:0000259" key="10">
    <source>
        <dbReference type="PROSITE" id="PS50110"/>
    </source>
</evidence>
<dbReference type="GO" id="GO:0005737">
    <property type="term" value="C:cytoplasm"/>
    <property type="evidence" value="ECO:0007669"/>
    <property type="project" value="UniProtKB-SubCell"/>
</dbReference>
<dbReference type="InterPro" id="IPR001789">
    <property type="entry name" value="Sig_transdc_resp-reg_receiver"/>
</dbReference>
<dbReference type="RefSeq" id="WP_069327363.1">
    <property type="nucleotide sequence ID" value="NZ_MDER01000035.1"/>
</dbReference>
<feature type="active site" evidence="5 6">
    <location>
        <position position="325"/>
    </location>
</feature>
<comment type="similarity">
    <text evidence="5">Belongs to the CheB family.</text>
</comment>
<dbReference type="HAMAP" id="MF_00099">
    <property type="entry name" value="CheB_chemtxs"/>
    <property type="match status" value="1"/>
</dbReference>
<keyword evidence="8" id="KW-0175">Coiled coil</keyword>
<dbReference type="GO" id="GO:0008984">
    <property type="term" value="F:protein-glutamate methylesterase activity"/>
    <property type="evidence" value="ECO:0007669"/>
    <property type="project" value="UniProtKB-UniRule"/>
</dbReference>
<evidence type="ECO:0000256" key="6">
    <source>
        <dbReference type="PROSITE-ProRule" id="PRU00050"/>
    </source>
</evidence>
<evidence type="ECO:0000256" key="2">
    <source>
        <dbReference type="ARBA" id="ARBA00022500"/>
    </source>
</evidence>
<feature type="active site" evidence="5 6">
    <location>
        <position position="352"/>
    </location>
</feature>
<feature type="region of interest" description="Disordered" evidence="9">
    <location>
        <begin position="158"/>
        <end position="273"/>
    </location>
</feature>
<dbReference type="PANTHER" id="PTHR42872">
    <property type="entry name" value="PROTEIN-GLUTAMATE METHYLESTERASE/PROTEIN-GLUTAMINE GLUTAMINASE"/>
    <property type="match status" value="1"/>
</dbReference>
<dbReference type="GO" id="GO:0050568">
    <property type="term" value="F:protein-glutamine glutaminase activity"/>
    <property type="evidence" value="ECO:0007669"/>
    <property type="project" value="UniProtKB-UniRule"/>
</dbReference>
<keyword evidence="5 7" id="KW-0597">Phosphoprotein</keyword>
<evidence type="ECO:0000313" key="12">
    <source>
        <dbReference type="EMBL" id="ODP28649.1"/>
    </source>
</evidence>
<dbReference type="Proteomes" id="UP000094578">
    <property type="component" value="Unassembled WGS sequence"/>
</dbReference>
<feature type="coiled-coil region" evidence="8">
    <location>
        <begin position="124"/>
        <end position="151"/>
    </location>
</feature>
<dbReference type="Gene3D" id="3.40.50.2300">
    <property type="match status" value="1"/>
</dbReference>
<keyword evidence="1 5" id="KW-0963">Cytoplasm</keyword>
<evidence type="ECO:0000256" key="3">
    <source>
        <dbReference type="ARBA" id="ARBA00022801"/>
    </source>
</evidence>
<feature type="domain" description="CheB-type methylesterase" evidence="11">
    <location>
        <begin position="313"/>
        <end position="505"/>
    </location>
</feature>
<evidence type="ECO:0000313" key="13">
    <source>
        <dbReference type="Proteomes" id="UP000094578"/>
    </source>
</evidence>
<proteinExistence type="inferred from homology"/>
<evidence type="ECO:0000256" key="9">
    <source>
        <dbReference type="SAM" id="MobiDB-lite"/>
    </source>
</evidence>
<dbReference type="InterPro" id="IPR011006">
    <property type="entry name" value="CheY-like_superfamily"/>
</dbReference>
<dbReference type="SMART" id="SM00448">
    <property type="entry name" value="REC"/>
    <property type="match status" value="1"/>
</dbReference>
<accession>A0A1E3L4B7</accession>
<dbReference type="CDD" id="cd16432">
    <property type="entry name" value="CheB_Rec"/>
    <property type="match status" value="1"/>
</dbReference>
<dbReference type="PATRIC" id="fig|1886670.3.peg.1977"/>
<dbReference type="Pfam" id="PF01339">
    <property type="entry name" value="CheB_methylest"/>
    <property type="match status" value="1"/>
</dbReference>
<comment type="catalytic activity">
    <reaction evidence="4 5">
        <text>[protein]-L-glutamate 5-O-methyl ester + H2O = L-glutamyl-[protein] + methanol + H(+)</text>
        <dbReference type="Rhea" id="RHEA:23236"/>
        <dbReference type="Rhea" id="RHEA-COMP:10208"/>
        <dbReference type="Rhea" id="RHEA-COMP:10311"/>
        <dbReference type="ChEBI" id="CHEBI:15377"/>
        <dbReference type="ChEBI" id="CHEBI:15378"/>
        <dbReference type="ChEBI" id="CHEBI:17790"/>
        <dbReference type="ChEBI" id="CHEBI:29973"/>
        <dbReference type="ChEBI" id="CHEBI:82795"/>
        <dbReference type="EC" id="3.1.1.61"/>
    </reaction>
</comment>
<dbReference type="Gene3D" id="3.40.50.180">
    <property type="entry name" value="Methylesterase CheB, C-terminal domain"/>
    <property type="match status" value="1"/>
</dbReference>